<gene>
    <name evidence="5" type="primary">ytrA_2</name>
    <name evidence="5" type="ORF">LMKDKBCB_02099</name>
</gene>
<protein>
    <submittedName>
        <fullName evidence="5">HTH-type transcriptional repressor YtrA</fullName>
    </submittedName>
</protein>
<keyword evidence="2" id="KW-0238">DNA-binding</keyword>
<dbReference type="GO" id="GO:0003677">
    <property type="term" value="F:DNA binding"/>
    <property type="evidence" value="ECO:0007669"/>
    <property type="project" value="UniProtKB-KW"/>
</dbReference>
<evidence type="ECO:0000259" key="4">
    <source>
        <dbReference type="PROSITE" id="PS50949"/>
    </source>
</evidence>
<dbReference type="EMBL" id="CABWIH010000043">
    <property type="protein sequence ID" value="VWL99410.1"/>
    <property type="molecule type" value="Genomic_DNA"/>
</dbReference>
<evidence type="ECO:0000313" key="6">
    <source>
        <dbReference type="Proteomes" id="UP000330807"/>
    </source>
</evidence>
<dbReference type="GO" id="GO:0003700">
    <property type="term" value="F:DNA-binding transcription factor activity"/>
    <property type="evidence" value="ECO:0007669"/>
    <property type="project" value="InterPro"/>
</dbReference>
<dbReference type="Proteomes" id="UP000330807">
    <property type="component" value="Unassembled WGS sequence"/>
</dbReference>
<sequence>MPWDFADGLPIWRQIAVRIKSDVAGGRLVPGEKIASVRDLAVQAGVNPNTMQRALAQLEQEGILRTERTSGRYVTEDAAVLEVLRGQLASGIIADLYCKLRAIGMDDDQIVAAVAAWKDEG</sequence>
<accession>A0A5K1J8W6</accession>
<dbReference type="SMART" id="SM00345">
    <property type="entry name" value="HTH_GNTR"/>
    <property type="match status" value="1"/>
</dbReference>
<keyword evidence="3" id="KW-0804">Transcription</keyword>
<dbReference type="Gene3D" id="1.10.10.10">
    <property type="entry name" value="Winged helix-like DNA-binding domain superfamily/Winged helix DNA-binding domain"/>
    <property type="match status" value="1"/>
</dbReference>
<reference evidence="5 6" key="1">
    <citation type="submission" date="2019-10" db="EMBL/GenBank/DDBJ databases">
        <authorList>
            <person name="Wolf R A."/>
        </authorList>
    </citation>
    <scope>NUCLEOTIDE SEQUENCE [LARGE SCALE GENOMIC DNA]</scope>
    <source>
        <strain evidence="5">Collinsella_aerofaciens_AK_138A</strain>
    </source>
</reference>
<dbReference type="InterPro" id="IPR036388">
    <property type="entry name" value="WH-like_DNA-bd_sf"/>
</dbReference>
<dbReference type="SUPFAM" id="SSF46785">
    <property type="entry name" value="Winged helix' DNA-binding domain"/>
    <property type="match status" value="1"/>
</dbReference>
<dbReference type="CDD" id="cd07377">
    <property type="entry name" value="WHTH_GntR"/>
    <property type="match status" value="1"/>
</dbReference>
<dbReference type="InterPro" id="IPR000524">
    <property type="entry name" value="Tscrpt_reg_HTH_GntR"/>
</dbReference>
<name>A0A5K1J8W6_9ACTN</name>
<feature type="domain" description="HTH gntR-type" evidence="4">
    <location>
        <begin position="9"/>
        <end position="77"/>
    </location>
</feature>
<dbReference type="AlphaFoldDB" id="A0A5K1J8W6"/>
<dbReference type="Pfam" id="PF00392">
    <property type="entry name" value="GntR"/>
    <property type="match status" value="1"/>
</dbReference>
<keyword evidence="1" id="KW-0805">Transcription regulation</keyword>
<evidence type="ECO:0000313" key="5">
    <source>
        <dbReference type="EMBL" id="VWL99410.1"/>
    </source>
</evidence>
<evidence type="ECO:0000256" key="3">
    <source>
        <dbReference type="ARBA" id="ARBA00023163"/>
    </source>
</evidence>
<dbReference type="PANTHER" id="PTHR38445">
    <property type="entry name" value="HTH-TYPE TRANSCRIPTIONAL REPRESSOR YTRA"/>
    <property type="match status" value="1"/>
</dbReference>
<dbReference type="PANTHER" id="PTHR38445:SF6">
    <property type="entry name" value="GNTR-FAMILY TRANSCRIPTIONAL REGULATOR"/>
    <property type="match status" value="1"/>
</dbReference>
<evidence type="ECO:0000256" key="2">
    <source>
        <dbReference type="ARBA" id="ARBA00023125"/>
    </source>
</evidence>
<dbReference type="PROSITE" id="PS50949">
    <property type="entry name" value="HTH_GNTR"/>
    <property type="match status" value="1"/>
</dbReference>
<evidence type="ECO:0000256" key="1">
    <source>
        <dbReference type="ARBA" id="ARBA00023015"/>
    </source>
</evidence>
<dbReference type="InterPro" id="IPR036390">
    <property type="entry name" value="WH_DNA-bd_sf"/>
</dbReference>
<organism evidence="5 6">
    <name type="scientific">Collinsella aerofaciens</name>
    <dbReference type="NCBI Taxonomy" id="74426"/>
    <lineage>
        <taxon>Bacteria</taxon>
        <taxon>Bacillati</taxon>
        <taxon>Actinomycetota</taxon>
        <taxon>Coriobacteriia</taxon>
        <taxon>Coriobacteriales</taxon>
        <taxon>Coriobacteriaceae</taxon>
        <taxon>Collinsella</taxon>
    </lineage>
</organism>
<proteinExistence type="predicted"/>